<dbReference type="SUPFAM" id="SSF52047">
    <property type="entry name" value="RNI-like"/>
    <property type="match status" value="2"/>
</dbReference>
<evidence type="ECO:0008006" key="3">
    <source>
        <dbReference type="Google" id="ProtNLM"/>
    </source>
</evidence>
<keyword evidence="2" id="KW-1185">Reference proteome</keyword>
<evidence type="ECO:0000313" key="2">
    <source>
        <dbReference type="Proteomes" id="UP000646827"/>
    </source>
</evidence>
<sequence>MIDYLFNGIILDETLYSTLSLIGANLKSLWIEWNCGLTGIKLNRILTACQNLTSVRCITNDITDWTVSHITTLRLIHLEPATRINSVDRLKSLLQHSPDLRHLELRCVHTLSILPTIHKYYPHTQLITLISNKAHFQRQFGPVRIPPMDMVQQEGKLQCLMLSAMGSTEKILPSILENSRNTLQTLCLDIGVYHPRRNHEEIMLPTTWELPLFVSSTPIPLLTYLHISDSSWRERTISFFRDHLPNTLRCCPALTTLVLERFSQTREDYIIEDNIYTIIQQLTKLSCLRLINFSVNGPHFKRLLQHYAQIQTTTSTNNTYHPLRQLAILNNDSVTPVKSNVLWYVVRITSLEQLQLRCPHMDVTDADMADFTYFIRRLMTRLIHLELDSMPIHESAAENLAQCDNLWTLTIQGNNVQEMTNEDIQVLEASGKVVIRRTNNS</sequence>
<proteinExistence type="predicted"/>
<organism evidence="1 2">
    <name type="scientific">Circinella minor</name>
    <dbReference type="NCBI Taxonomy" id="1195481"/>
    <lineage>
        <taxon>Eukaryota</taxon>
        <taxon>Fungi</taxon>
        <taxon>Fungi incertae sedis</taxon>
        <taxon>Mucoromycota</taxon>
        <taxon>Mucoromycotina</taxon>
        <taxon>Mucoromycetes</taxon>
        <taxon>Mucorales</taxon>
        <taxon>Lichtheimiaceae</taxon>
        <taxon>Circinella</taxon>
    </lineage>
</organism>
<comment type="caution">
    <text evidence="1">The sequence shown here is derived from an EMBL/GenBank/DDBJ whole genome shotgun (WGS) entry which is preliminary data.</text>
</comment>
<dbReference type="OrthoDB" id="10295146at2759"/>
<dbReference type="InterPro" id="IPR032675">
    <property type="entry name" value="LRR_dom_sf"/>
</dbReference>
<name>A0A8H7S3G8_9FUNG</name>
<evidence type="ECO:0000313" key="1">
    <source>
        <dbReference type="EMBL" id="KAG2220798.1"/>
    </source>
</evidence>
<accession>A0A8H7S3G8</accession>
<dbReference type="Proteomes" id="UP000646827">
    <property type="component" value="Unassembled WGS sequence"/>
</dbReference>
<gene>
    <name evidence="1" type="ORF">INT45_012467</name>
</gene>
<dbReference type="EMBL" id="JAEPRB010000129">
    <property type="protein sequence ID" value="KAG2220798.1"/>
    <property type="molecule type" value="Genomic_DNA"/>
</dbReference>
<dbReference type="Gene3D" id="3.80.10.10">
    <property type="entry name" value="Ribonuclease Inhibitor"/>
    <property type="match status" value="1"/>
</dbReference>
<reference evidence="1 2" key="1">
    <citation type="submission" date="2020-12" db="EMBL/GenBank/DDBJ databases">
        <title>Metabolic potential, ecology and presence of endohyphal bacteria is reflected in genomic diversity of Mucoromycotina.</title>
        <authorList>
            <person name="Muszewska A."/>
            <person name="Okrasinska A."/>
            <person name="Steczkiewicz K."/>
            <person name="Drgas O."/>
            <person name="Orlowska M."/>
            <person name="Perlinska-Lenart U."/>
            <person name="Aleksandrzak-Piekarczyk T."/>
            <person name="Szatraj K."/>
            <person name="Zielenkiewicz U."/>
            <person name="Pilsyk S."/>
            <person name="Malc E."/>
            <person name="Mieczkowski P."/>
            <person name="Kruszewska J.S."/>
            <person name="Biernat P."/>
            <person name="Pawlowska J."/>
        </authorList>
    </citation>
    <scope>NUCLEOTIDE SEQUENCE [LARGE SCALE GENOMIC DNA]</scope>
    <source>
        <strain evidence="1 2">CBS 142.35</strain>
    </source>
</reference>
<dbReference type="AlphaFoldDB" id="A0A8H7S3G8"/>
<protein>
    <recommendedName>
        <fullName evidence="3">F-box domain-containing protein</fullName>
    </recommendedName>
</protein>